<keyword evidence="1 4" id="KW-0489">Methyltransferase</keyword>
<feature type="binding site" evidence="4">
    <location>
        <position position="83"/>
    </location>
    <ligand>
        <name>S-adenosyl-L-methionine</name>
        <dbReference type="ChEBI" id="CHEBI:59789"/>
    </ligand>
</feature>
<gene>
    <name evidence="4" type="primary">trmR</name>
    <name evidence="5" type="ORF">WCV65_14025</name>
</gene>
<dbReference type="PROSITE" id="PS51682">
    <property type="entry name" value="SAM_OMT_I"/>
    <property type="match status" value="1"/>
</dbReference>
<evidence type="ECO:0000313" key="6">
    <source>
        <dbReference type="Proteomes" id="UP001377337"/>
    </source>
</evidence>
<evidence type="ECO:0000313" key="5">
    <source>
        <dbReference type="EMBL" id="WXB95676.1"/>
    </source>
</evidence>
<organism evidence="5 6">
    <name type="scientific">Metabacillus sediminis</name>
    <dbReference type="NCBI Taxonomy" id="3117746"/>
    <lineage>
        <taxon>Bacteria</taxon>
        <taxon>Bacillati</taxon>
        <taxon>Bacillota</taxon>
        <taxon>Bacilli</taxon>
        <taxon>Bacillales</taxon>
        <taxon>Bacillaceae</taxon>
        <taxon>Metabacillus</taxon>
    </lineage>
</organism>
<feature type="binding site" evidence="4">
    <location>
        <position position="131"/>
    </location>
    <ligand>
        <name>Mg(2+)</name>
        <dbReference type="ChEBI" id="CHEBI:18420"/>
    </ligand>
</feature>
<dbReference type="Gene3D" id="3.40.50.150">
    <property type="entry name" value="Vaccinia Virus protein VP39"/>
    <property type="match status" value="1"/>
</dbReference>
<keyword evidence="3 4" id="KW-0949">S-adenosyl-L-methionine</keyword>
<dbReference type="SUPFAM" id="SSF53335">
    <property type="entry name" value="S-adenosyl-L-methionine-dependent methyltransferases"/>
    <property type="match status" value="1"/>
</dbReference>
<dbReference type="HAMAP" id="MF_02217">
    <property type="entry name" value="TrmR_methyltr"/>
    <property type="match status" value="1"/>
</dbReference>
<dbReference type="Pfam" id="PF01596">
    <property type="entry name" value="Methyltransf_3"/>
    <property type="match status" value="1"/>
</dbReference>
<evidence type="ECO:0000256" key="4">
    <source>
        <dbReference type="HAMAP-Rule" id="MF_02217"/>
    </source>
</evidence>
<feature type="binding site" evidence="4">
    <location>
        <begin position="111"/>
        <end position="112"/>
    </location>
    <ligand>
        <name>S-adenosyl-L-methionine</name>
        <dbReference type="ChEBI" id="CHEBI:59789"/>
    </ligand>
</feature>
<keyword evidence="6" id="KW-1185">Reference proteome</keyword>
<name>A0ABZ2NDF3_9BACI</name>
<comment type="similarity">
    <text evidence="4">Belongs to the class I-like SAM-binding methyltransferase superfamily. Cation-dependent O-methyltransferase family.</text>
</comment>
<accession>A0ABZ2NDF3</accession>
<feature type="binding site" evidence="4">
    <location>
        <position position="131"/>
    </location>
    <ligand>
        <name>S-adenosyl-L-methionine</name>
        <dbReference type="ChEBI" id="CHEBI:59789"/>
    </ligand>
</feature>
<dbReference type="InterPro" id="IPR002935">
    <property type="entry name" value="SAM_O-MeTrfase"/>
</dbReference>
<dbReference type="PANTHER" id="PTHR10509:SF14">
    <property type="entry name" value="CAFFEOYL-COA O-METHYLTRANSFERASE 3-RELATED"/>
    <property type="match status" value="1"/>
</dbReference>
<dbReference type="PANTHER" id="PTHR10509">
    <property type="entry name" value="O-METHYLTRANSFERASE-RELATED"/>
    <property type="match status" value="1"/>
</dbReference>
<evidence type="ECO:0000256" key="1">
    <source>
        <dbReference type="ARBA" id="ARBA00022603"/>
    </source>
</evidence>
<dbReference type="CDD" id="cd02440">
    <property type="entry name" value="AdoMet_MTases"/>
    <property type="match status" value="1"/>
</dbReference>
<dbReference type="GO" id="GO:0032259">
    <property type="term" value="P:methylation"/>
    <property type="evidence" value="ECO:0007669"/>
    <property type="project" value="UniProtKB-KW"/>
</dbReference>
<feature type="binding site" evidence="4">
    <location>
        <position position="36"/>
    </location>
    <ligand>
        <name>S-adenosyl-L-methionine</name>
        <dbReference type="ChEBI" id="CHEBI:59789"/>
    </ligand>
</feature>
<dbReference type="InterPro" id="IPR029063">
    <property type="entry name" value="SAM-dependent_MTases_sf"/>
</dbReference>
<feature type="binding site" evidence="4">
    <location>
        <position position="158"/>
    </location>
    <ligand>
        <name>Mg(2+)</name>
        <dbReference type="ChEBI" id="CHEBI:18420"/>
    </ligand>
</feature>
<proteinExistence type="inferred from homology"/>
<dbReference type="EMBL" id="CP147407">
    <property type="protein sequence ID" value="WXB95676.1"/>
    <property type="molecule type" value="Genomic_DNA"/>
</dbReference>
<keyword evidence="4" id="KW-0479">Metal-binding</keyword>
<keyword evidence="4" id="KW-0819">tRNA processing</keyword>
<comment type="catalytic activity">
    <reaction evidence="4">
        <text>5-hydroxyuridine(34) in tRNA + S-adenosyl-L-methionine = 5-methoxyuridine(34) in tRNA + S-adenosyl-L-homocysteine + H(+)</text>
        <dbReference type="Rhea" id="RHEA:60524"/>
        <dbReference type="Rhea" id="RHEA-COMP:13381"/>
        <dbReference type="Rhea" id="RHEA-COMP:15591"/>
        <dbReference type="ChEBI" id="CHEBI:15378"/>
        <dbReference type="ChEBI" id="CHEBI:57856"/>
        <dbReference type="ChEBI" id="CHEBI:59789"/>
        <dbReference type="ChEBI" id="CHEBI:136877"/>
        <dbReference type="ChEBI" id="CHEBI:143860"/>
    </reaction>
</comment>
<sequence length="218" mass="24544">MLDQKLQTYMESMIPDRPPAIQEMEAYASEHGVPIMEAAGMEVLLQFLRIHSPHHILEIGTAIGYSAIRMASAVPKASIVSIERDQERYDQALLRIEQMGLSSRIRVHFGDALELSDAIESEGPYDALFIDAAKGQYQRFFELYEPMLTEGGMIITDNILFKGLVAEEQDQIDNRRIRSLVKKIAGYNTWLMSHPSYETCIIPVGDGIAVSIKRGELK</sequence>
<evidence type="ECO:0000256" key="2">
    <source>
        <dbReference type="ARBA" id="ARBA00022679"/>
    </source>
</evidence>
<feature type="binding site" evidence="4">
    <location>
        <position position="66"/>
    </location>
    <ligand>
        <name>S-adenosyl-L-methionine</name>
        <dbReference type="ChEBI" id="CHEBI:59789"/>
    </ligand>
</feature>
<comment type="function">
    <text evidence="4">Catalyzes the methylation of 5-hydroxyuridine (ho5U) to form 5-methoxyuridine (mo5U) at position 34 in tRNAs.</text>
</comment>
<dbReference type="EC" id="2.1.1.-" evidence="4"/>
<keyword evidence="2 4" id="KW-0808">Transferase</keyword>
<dbReference type="InterPro" id="IPR043675">
    <property type="entry name" value="TrmR_methyltr"/>
</dbReference>
<comment type="subunit">
    <text evidence="4">Homodimer.</text>
</comment>
<dbReference type="GO" id="GO:0008168">
    <property type="term" value="F:methyltransferase activity"/>
    <property type="evidence" value="ECO:0007669"/>
    <property type="project" value="UniProtKB-KW"/>
</dbReference>
<dbReference type="Proteomes" id="UP001377337">
    <property type="component" value="Chromosome"/>
</dbReference>
<evidence type="ECO:0000256" key="3">
    <source>
        <dbReference type="ARBA" id="ARBA00022691"/>
    </source>
</evidence>
<reference evidence="5 6" key="1">
    <citation type="submission" date="2024-02" db="EMBL/GenBank/DDBJ databases">
        <title>Seven novel Bacillus-like species.</title>
        <authorList>
            <person name="Liu G."/>
        </authorList>
    </citation>
    <scope>NUCLEOTIDE SEQUENCE [LARGE SCALE GENOMIC DNA]</scope>
    <source>
        <strain evidence="5 6">FJAT-52054</strain>
    </source>
</reference>
<feature type="binding site" evidence="4">
    <location>
        <position position="157"/>
    </location>
    <ligand>
        <name>Mg(2+)</name>
        <dbReference type="ChEBI" id="CHEBI:18420"/>
    </ligand>
</feature>
<keyword evidence="4" id="KW-0460">Magnesium</keyword>
<dbReference type="RefSeq" id="WP_338777270.1">
    <property type="nucleotide sequence ID" value="NZ_CP147407.1"/>
</dbReference>
<dbReference type="InterPro" id="IPR050362">
    <property type="entry name" value="Cation-dep_OMT"/>
</dbReference>
<protein>
    <recommendedName>
        <fullName evidence="4">tRNA 5-hydroxyuridine methyltransferase</fullName>
        <ecNumber evidence="4">2.1.1.-</ecNumber>
    </recommendedName>
    <alternativeName>
        <fullName evidence="4">ho5U methyltransferase</fullName>
    </alternativeName>
</protein>